<evidence type="ECO:0000256" key="4">
    <source>
        <dbReference type="ARBA" id="ARBA00022989"/>
    </source>
</evidence>
<dbReference type="GO" id="GO:0005886">
    <property type="term" value="C:plasma membrane"/>
    <property type="evidence" value="ECO:0007669"/>
    <property type="project" value="TreeGrafter"/>
</dbReference>
<keyword evidence="8" id="KW-1185">Reference proteome</keyword>
<dbReference type="AlphaFoldDB" id="A0A315WFA5"/>
<dbReference type="Proteomes" id="UP000250572">
    <property type="component" value="Unassembled WGS sequence"/>
</dbReference>
<comment type="subcellular location">
    <subcellularLocation>
        <location evidence="1">Membrane</location>
        <topology evidence="1">Multi-pass membrane protein</topology>
    </subcellularLocation>
</comment>
<name>A0A315WFA5_GAMAF</name>
<evidence type="ECO:0000256" key="5">
    <source>
        <dbReference type="ARBA" id="ARBA00023136"/>
    </source>
</evidence>
<dbReference type="PROSITE" id="PS00421">
    <property type="entry name" value="TM4_1"/>
    <property type="match status" value="1"/>
</dbReference>
<evidence type="ECO:0000256" key="2">
    <source>
        <dbReference type="ARBA" id="ARBA00006840"/>
    </source>
</evidence>
<organism evidence="7 8">
    <name type="scientific">Gambusia affinis</name>
    <name type="common">Western mosquitofish</name>
    <name type="synonym">Heterandria affinis</name>
    <dbReference type="NCBI Taxonomy" id="33528"/>
    <lineage>
        <taxon>Eukaryota</taxon>
        <taxon>Metazoa</taxon>
        <taxon>Chordata</taxon>
        <taxon>Craniata</taxon>
        <taxon>Vertebrata</taxon>
        <taxon>Euteleostomi</taxon>
        <taxon>Actinopterygii</taxon>
        <taxon>Neopterygii</taxon>
        <taxon>Teleostei</taxon>
        <taxon>Neoteleostei</taxon>
        <taxon>Acanthomorphata</taxon>
        <taxon>Ovalentaria</taxon>
        <taxon>Atherinomorphae</taxon>
        <taxon>Cyprinodontiformes</taxon>
        <taxon>Poeciliidae</taxon>
        <taxon>Poeciliinae</taxon>
        <taxon>Gambusia</taxon>
    </lineage>
</organism>
<evidence type="ECO:0000313" key="7">
    <source>
        <dbReference type="EMBL" id="PWA30222.1"/>
    </source>
</evidence>
<dbReference type="InterPro" id="IPR018503">
    <property type="entry name" value="Tetraspanin_CS"/>
</dbReference>
<comment type="caution">
    <text evidence="7">The sequence shown here is derived from an EMBL/GenBank/DDBJ whole genome shotgun (WGS) entry which is preliminary data.</text>
</comment>
<evidence type="ECO:0008006" key="9">
    <source>
        <dbReference type="Google" id="ProtNLM"/>
    </source>
</evidence>
<protein>
    <recommendedName>
        <fullName evidence="9">Tetraspanin</fullName>
    </recommendedName>
</protein>
<evidence type="ECO:0000256" key="3">
    <source>
        <dbReference type="ARBA" id="ARBA00022692"/>
    </source>
</evidence>
<dbReference type="STRING" id="33528.ENSGAFP00000024030"/>
<comment type="similarity">
    <text evidence="2">Belongs to the tetraspanin (TM4SF) family.</text>
</comment>
<evidence type="ECO:0000256" key="6">
    <source>
        <dbReference type="SAM" id="Phobius"/>
    </source>
</evidence>
<dbReference type="EMBL" id="NHOQ01000443">
    <property type="protein sequence ID" value="PWA30222.1"/>
    <property type="molecule type" value="Genomic_DNA"/>
</dbReference>
<dbReference type="InterPro" id="IPR018499">
    <property type="entry name" value="Tetraspanin/Peripherin"/>
</dbReference>
<feature type="transmembrane region" description="Helical" evidence="6">
    <location>
        <begin position="110"/>
        <end position="135"/>
    </location>
</feature>
<keyword evidence="4 6" id="KW-1133">Transmembrane helix</keyword>
<dbReference type="PANTHER" id="PTHR19282:SF364">
    <property type="entry name" value="TETRASPANIN-9"/>
    <property type="match status" value="1"/>
</dbReference>
<evidence type="ECO:0000313" key="8">
    <source>
        <dbReference type="Proteomes" id="UP000250572"/>
    </source>
</evidence>
<keyword evidence="3 6" id="KW-0812">Transmembrane</keyword>
<dbReference type="PANTHER" id="PTHR19282">
    <property type="entry name" value="TETRASPANIN"/>
    <property type="match status" value="1"/>
</dbReference>
<keyword evidence="5 6" id="KW-0472">Membrane</keyword>
<dbReference type="Pfam" id="PF00335">
    <property type="entry name" value="Tetraspanin"/>
    <property type="match status" value="1"/>
</dbReference>
<feature type="transmembrane region" description="Helical" evidence="6">
    <location>
        <begin position="155"/>
        <end position="175"/>
    </location>
</feature>
<dbReference type="PRINTS" id="PR00259">
    <property type="entry name" value="TMFOUR"/>
</dbReference>
<gene>
    <name evidence="7" type="ORF">CCH79_00014923</name>
</gene>
<evidence type="ECO:0000256" key="1">
    <source>
        <dbReference type="ARBA" id="ARBA00004141"/>
    </source>
</evidence>
<accession>A0A315WFA5</accession>
<proteinExistence type="inferred from homology"/>
<reference evidence="7 8" key="1">
    <citation type="journal article" date="2018" name="G3 (Bethesda)">
        <title>A High-Quality Reference Genome for the Invasive Mosquitofish Gambusia affinis Using a Chicago Library.</title>
        <authorList>
            <person name="Hoffberg S.L."/>
            <person name="Troendle N.J."/>
            <person name="Glenn T.C."/>
            <person name="Mahmud O."/>
            <person name="Louha S."/>
            <person name="Chalopin D."/>
            <person name="Bennetzen J.L."/>
            <person name="Mauricio R."/>
        </authorList>
    </citation>
    <scope>NUCLEOTIDE SEQUENCE [LARGE SCALE GENOMIC DNA]</scope>
    <source>
        <strain evidence="7">NE01/NJP1002.9</strain>
        <tissue evidence="7">Muscle</tissue>
    </source>
</reference>
<sequence length="287" mass="30830">MDGDAFAVQSPVSLFFYRTADSLDNASRVVRRLVNEERARSWNSRPAPPSLRRGNVLFTSSRRLISKAAVTVSRLLDLCFKTDSCCSRKQNVKIPLCSVMARGCICCVKYMLFLFNLFFWLGGCGLLGVGVWLSVSQGSFATLSPSFPALSAANLIITLGTVVMVTGFLGCLGAIKENKCLLLSGCYDKVEQWVDDNKHLLGTIAIRTSAGIPSGSEVKGFVVIVHDVSSDDDVADELLMPAQLDQQVSVFVHLQGSVRVGAAESVRGIDGSGSQSLSHGHPHVDAG</sequence>